<dbReference type="NCBIfam" id="TIGR02292">
    <property type="entry name" value="ygfB_yecA"/>
    <property type="match status" value="1"/>
</dbReference>
<gene>
    <name evidence="2" type="ORF">DFR30_2664</name>
</gene>
<organism evidence="2 3">
    <name type="scientific">Thiogranum longum</name>
    <dbReference type="NCBI Taxonomy" id="1537524"/>
    <lineage>
        <taxon>Bacteria</taxon>
        <taxon>Pseudomonadati</taxon>
        <taxon>Pseudomonadota</taxon>
        <taxon>Gammaproteobacteria</taxon>
        <taxon>Chromatiales</taxon>
        <taxon>Ectothiorhodospiraceae</taxon>
        <taxon>Thiogranum</taxon>
    </lineage>
</organism>
<dbReference type="GO" id="GO:0005829">
    <property type="term" value="C:cytosol"/>
    <property type="evidence" value="ECO:0007669"/>
    <property type="project" value="TreeGrafter"/>
</dbReference>
<dbReference type="SUPFAM" id="SSF101327">
    <property type="entry name" value="YgfB-like"/>
    <property type="match status" value="1"/>
</dbReference>
<dbReference type="PANTHER" id="PTHR37528:SF1">
    <property type="entry name" value="UPF0149 PROTEIN YGFB"/>
    <property type="match status" value="1"/>
</dbReference>
<reference evidence="2 3" key="1">
    <citation type="submission" date="2019-03" db="EMBL/GenBank/DDBJ databases">
        <title>Genomic Encyclopedia of Type Strains, Phase IV (KMG-IV): sequencing the most valuable type-strain genomes for metagenomic binning, comparative biology and taxonomic classification.</title>
        <authorList>
            <person name="Goeker M."/>
        </authorList>
    </citation>
    <scope>NUCLEOTIDE SEQUENCE [LARGE SCALE GENOMIC DNA]</scope>
    <source>
        <strain evidence="2 3">DSM 19610</strain>
    </source>
</reference>
<dbReference type="Pfam" id="PF03695">
    <property type="entry name" value="UPF0149"/>
    <property type="match status" value="1"/>
</dbReference>
<evidence type="ECO:0000313" key="3">
    <source>
        <dbReference type="Proteomes" id="UP000295707"/>
    </source>
</evidence>
<dbReference type="InterPro" id="IPR036255">
    <property type="entry name" value="YgfB-like_sf"/>
</dbReference>
<evidence type="ECO:0000256" key="1">
    <source>
        <dbReference type="ARBA" id="ARBA00038308"/>
    </source>
</evidence>
<keyword evidence="3" id="KW-1185">Reference proteome</keyword>
<dbReference type="Gene3D" id="1.20.120.740">
    <property type="entry name" value="YgfB uncharacterised protein family UPF0149, PF03695"/>
    <property type="match status" value="1"/>
</dbReference>
<dbReference type="EMBL" id="SMFX01000001">
    <property type="protein sequence ID" value="TCK19354.1"/>
    <property type="molecule type" value="Genomic_DNA"/>
</dbReference>
<protein>
    <recommendedName>
        <fullName evidence="4">YecA family protein</fullName>
    </recommendedName>
</protein>
<comment type="similarity">
    <text evidence="1">Belongs to the UPF0149 family.</text>
</comment>
<accession>A0A4R1HBJ4</accession>
<dbReference type="OrthoDB" id="9783391at2"/>
<sequence length="196" mass="21546">MSALCNNQAMSENQGLEYYDVQDVLDLANPGADPADSHGLLCGLICAAGFADPQRWLPEVFDDFDPRNSAQARAYQCLQEVYEQTLASLHSEELDFELLLPDDDAPLAERTESLGAWCSGFLSGLGLGGLPERDKLSEELAELLDDVAQIAKVDFDLESPDENENVAFEEVVEYLRIGVLFVHDELQPAAAPQQIQ</sequence>
<dbReference type="PANTHER" id="PTHR37528">
    <property type="entry name" value="UPF0149 PROTEIN YGFB"/>
    <property type="match status" value="1"/>
</dbReference>
<dbReference type="Proteomes" id="UP000295707">
    <property type="component" value="Unassembled WGS sequence"/>
</dbReference>
<dbReference type="AlphaFoldDB" id="A0A4R1HBJ4"/>
<evidence type="ECO:0000313" key="2">
    <source>
        <dbReference type="EMBL" id="TCK19354.1"/>
    </source>
</evidence>
<comment type="caution">
    <text evidence="2">The sequence shown here is derived from an EMBL/GenBank/DDBJ whole genome shotgun (WGS) entry which is preliminary data.</text>
</comment>
<name>A0A4R1HBJ4_9GAMM</name>
<evidence type="ECO:0008006" key="4">
    <source>
        <dbReference type="Google" id="ProtNLM"/>
    </source>
</evidence>
<proteinExistence type="inferred from homology"/>
<dbReference type="InterPro" id="IPR011978">
    <property type="entry name" value="YgfB-like"/>
</dbReference>